<comment type="caution">
    <text evidence="2">The sequence shown here is derived from an EMBL/GenBank/DDBJ whole genome shotgun (WGS) entry which is preliminary data.</text>
</comment>
<gene>
    <name evidence="2" type="ORF">V3851_26390</name>
</gene>
<proteinExistence type="predicted"/>
<feature type="domain" description="N-acetyltransferase" evidence="1">
    <location>
        <begin position="1"/>
        <end position="136"/>
    </location>
</feature>
<reference evidence="2 3" key="1">
    <citation type="submission" date="2024-02" db="EMBL/GenBank/DDBJ databases">
        <title>A nitrogen-fixing paenibacillus bacterium.</title>
        <authorList>
            <person name="Zhang W.L."/>
            <person name="Chen S.F."/>
        </authorList>
    </citation>
    <scope>NUCLEOTIDE SEQUENCE [LARGE SCALE GENOMIC DNA]</scope>
    <source>
        <strain evidence="2 3">M1</strain>
    </source>
</reference>
<dbReference type="CDD" id="cd04301">
    <property type="entry name" value="NAT_SF"/>
    <property type="match status" value="1"/>
</dbReference>
<dbReference type="SUPFAM" id="SSF55729">
    <property type="entry name" value="Acyl-CoA N-acyltransferases (Nat)"/>
    <property type="match status" value="1"/>
</dbReference>
<dbReference type="InterPro" id="IPR000182">
    <property type="entry name" value="GNAT_dom"/>
</dbReference>
<dbReference type="PROSITE" id="PS51186">
    <property type="entry name" value="GNAT"/>
    <property type="match status" value="1"/>
</dbReference>
<dbReference type="EMBL" id="JAZHPZ010000029">
    <property type="protein sequence ID" value="MEF2969307.1"/>
    <property type="molecule type" value="Genomic_DNA"/>
</dbReference>
<dbReference type="RefSeq" id="WP_331849397.1">
    <property type="nucleotide sequence ID" value="NZ_JAZHPZ010000029.1"/>
</dbReference>
<organism evidence="2 3">
    <name type="scientific">Paenibacillus haidiansis</name>
    <dbReference type="NCBI Taxonomy" id="1574488"/>
    <lineage>
        <taxon>Bacteria</taxon>
        <taxon>Bacillati</taxon>
        <taxon>Bacillota</taxon>
        <taxon>Bacilli</taxon>
        <taxon>Bacillales</taxon>
        <taxon>Paenibacillaceae</taxon>
        <taxon>Paenibacillus</taxon>
    </lineage>
</organism>
<evidence type="ECO:0000313" key="2">
    <source>
        <dbReference type="EMBL" id="MEF2969307.1"/>
    </source>
</evidence>
<name>A0ABU7VZW7_9BACL</name>
<dbReference type="Gene3D" id="3.40.630.30">
    <property type="match status" value="1"/>
</dbReference>
<dbReference type="Proteomes" id="UP001306950">
    <property type="component" value="Unassembled WGS sequence"/>
</dbReference>
<dbReference type="Pfam" id="PF13508">
    <property type="entry name" value="Acetyltransf_7"/>
    <property type="match status" value="1"/>
</dbReference>
<evidence type="ECO:0000313" key="3">
    <source>
        <dbReference type="Proteomes" id="UP001306950"/>
    </source>
</evidence>
<accession>A0ABU7VZW7</accession>
<dbReference type="InterPro" id="IPR016181">
    <property type="entry name" value="Acyl_CoA_acyltransferase"/>
</dbReference>
<protein>
    <submittedName>
        <fullName evidence="2">GNAT family N-acetyltransferase</fullName>
    </submittedName>
</protein>
<keyword evidence="3" id="KW-1185">Reference proteome</keyword>
<evidence type="ECO:0000259" key="1">
    <source>
        <dbReference type="PROSITE" id="PS51186"/>
    </source>
</evidence>
<sequence length="168" mass="19664">MISGKKFEQVFNIMKESFPLIEYREYEGQKRLLSNPRYRLLTEENERGVVAAFLAGWELEGFRFVEMIAVSPAARGGGIGKRLMERFLKQSALPVVLEVEPPEDELKRRRIGFYERLGFRLGDHKYVQPPMRKGKPELPLCIMSYPALLTEPQFNFVKEQLYREVYKA</sequence>